<evidence type="ECO:0000256" key="9">
    <source>
        <dbReference type="RuleBase" id="RU003330"/>
    </source>
</evidence>
<evidence type="ECO:0000313" key="11">
    <source>
        <dbReference type="Proteomes" id="UP001159405"/>
    </source>
</evidence>
<dbReference type="InterPro" id="IPR027417">
    <property type="entry name" value="P-loop_NTPase"/>
</dbReference>
<dbReference type="InterPro" id="IPR006266">
    <property type="entry name" value="UMP_CMP_kinase"/>
</dbReference>
<name>A0ABN8RIA3_9CNID</name>
<dbReference type="CDD" id="cd01428">
    <property type="entry name" value="ADK"/>
    <property type="match status" value="1"/>
</dbReference>
<dbReference type="SUPFAM" id="SSF52540">
    <property type="entry name" value="P-loop containing nucleoside triphosphate hydrolases"/>
    <property type="match status" value="1"/>
</dbReference>
<keyword evidence="3" id="KW-0547">Nucleotide-binding</keyword>
<keyword evidence="7" id="KW-0539">Nucleus</keyword>
<evidence type="ECO:0000256" key="5">
    <source>
        <dbReference type="ARBA" id="ARBA00022840"/>
    </source>
</evidence>
<dbReference type="Gene3D" id="3.40.50.300">
    <property type="entry name" value="P-loop containing nucleotide triphosphate hydrolases"/>
    <property type="match status" value="1"/>
</dbReference>
<evidence type="ECO:0000256" key="6">
    <source>
        <dbReference type="ARBA" id="ARBA00022975"/>
    </source>
</evidence>
<protein>
    <submittedName>
        <fullName evidence="10">Uncharacterized protein</fullName>
    </submittedName>
</protein>
<evidence type="ECO:0000256" key="3">
    <source>
        <dbReference type="ARBA" id="ARBA00022741"/>
    </source>
</evidence>
<evidence type="ECO:0000256" key="8">
    <source>
        <dbReference type="ARBA" id="ARBA00048116"/>
    </source>
</evidence>
<evidence type="ECO:0000313" key="10">
    <source>
        <dbReference type="EMBL" id="CAH3178737.1"/>
    </source>
</evidence>
<keyword evidence="11" id="KW-1185">Reference proteome</keyword>
<dbReference type="InterPro" id="IPR033690">
    <property type="entry name" value="Adenylat_kinase_CS"/>
</dbReference>
<keyword evidence="6" id="KW-0665">Pyrimidine biosynthesis</keyword>
<keyword evidence="2 9" id="KW-0808">Transferase</keyword>
<evidence type="ECO:0000256" key="7">
    <source>
        <dbReference type="ARBA" id="ARBA00023242"/>
    </source>
</evidence>
<comment type="catalytic activity">
    <reaction evidence="8">
        <text>UMP + ATP = UDP + ADP</text>
        <dbReference type="Rhea" id="RHEA:24400"/>
        <dbReference type="ChEBI" id="CHEBI:30616"/>
        <dbReference type="ChEBI" id="CHEBI:57865"/>
        <dbReference type="ChEBI" id="CHEBI:58223"/>
        <dbReference type="ChEBI" id="CHEBI:456216"/>
        <dbReference type="EC" id="2.7.4.14"/>
    </reaction>
</comment>
<evidence type="ECO:0000256" key="1">
    <source>
        <dbReference type="ARBA" id="ARBA00022490"/>
    </source>
</evidence>
<dbReference type="NCBIfam" id="TIGR01359">
    <property type="entry name" value="UMP_CMP_kin_fam"/>
    <property type="match status" value="1"/>
</dbReference>
<dbReference type="Pfam" id="PF00406">
    <property type="entry name" value="ADK"/>
    <property type="match status" value="1"/>
</dbReference>
<keyword evidence="5" id="KW-0067">ATP-binding</keyword>
<organism evidence="10 11">
    <name type="scientific">Porites lobata</name>
    <dbReference type="NCBI Taxonomy" id="104759"/>
    <lineage>
        <taxon>Eukaryota</taxon>
        <taxon>Metazoa</taxon>
        <taxon>Cnidaria</taxon>
        <taxon>Anthozoa</taxon>
        <taxon>Hexacorallia</taxon>
        <taxon>Scleractinia</taxon>
        <taxon>Fungiina</taxon>
        <taxon>Poritidae</taxon>
        <taxon>Porites</taxon>
    </lineage>
</organism>
<proteinExistence type="inferred from homology"/>
<keyword evidence="1" id="KW-0963">Cytoplasm</keyword>
<gene>
    <name evidence="10" type="ORF">PLOB_00021028</name>
</gene>
<dbReference type="PROSITE" id="PS00113">
    <property type="entry name" value="ADENYLATE_KINASE"/>
    <property type="match status" value="1"/>
</dbReference>
<dbReference type="EMBL" id="CALNXK010000244">
    <property type="protein sequence ID" value="CAH3178737.1"/>
    <property type="molecule type" value="Genomic_DNA"/>
</dbReference>
<dbReference type="HAMAP" id="MF_03172">
    <property type="entry name" value="Adenylate_kinase_UMP_CMP_kin"/>
    <property type="match status" value="1"/>
</dbReference>
<keyword evidence="4 9" id="KW-0418">Kinase</keyword>
<reference evidence="10 11" key="1">
    <citation type="submission" date="2022-05" db="EMBL/GenBank/DDBJ databases">
        <authorList>
            <consortium name="Genoscope - CEA"/>
            <person name="William W."/>
        </authorList>
    </citation>
    <scope>NUCLEOTIDE SEQUENCE [LARGE SCALE GENOMIC DNA]</scope>
</reference>
<evidence type="ECO:0000256" key="4">
    <source>
        <dbReference type="ARBA" id="ARBA00022777"/>
    </source>
</evidence>
<feature type="non-terminal residue" evidence="10">
    <location>
        <position position="249"/>
    </location>
</feature>
<dbReference type="HAMAP" id="MF_00235">
    <property type="entry name" value="Adenylate_kinase_Adk"/>
    <property type="match status" value="1"/>
</dbReference>
<dbReference type="Proteomes" id="UP001159405">
    <property type="component" value="Unassembled WGS sequence"/>
</dbReference>
<evidence type="ECO:0000256" key="2">
    <source>
        <dbReference type="ARBA" id="ARBA00022679"/>
    </source>
</evidence>
<dbReference type="PRINTS" id="PR00094">
    <property type="entry name" value="ADENYLTKNASE"/>
</dbReference>
<comment type="similarity">
    <text evidence="9">Belongs to the adenylate kinase family.</text>
</comment>
<dbReference type="InterPro" id="IPR000850">
    <property type="entry name" value="Adenylat/UMP-CMP_kin"/>
</dbReference>
<sequence length="249" mass="28363">MYHLSFVFGRINYPAQRVMSSVVRPIVIFVLGGPGAGKGTQCEKIVKEFGYIHLSAGELLRVERASGSENGDLIETCMKEGKIVPVEITISLIEKAMNKSSTKKFLIDGFPRNENNLQGWHKVMDGKADVKCVLFFECTEEECIKRIMLRGESSGRPDDNIESLKKRFHTYETQTMPIIQHYEKLGLVKKIQAIKSPEQTHRPCKTDILMALRHEDTERCAVDHIRQLRPKQVQATRTLFTSTDSNCYK</sequence>
<dbReference type="PANTHER" id="PTHR23359">
    <property type="entry name" value="NUCLEOTIDE KINASE"/>
    <property type="match status" value="1"/>
</dbReference>
<comment type="caution">
    <text evidence="10">The sequence shown here is derived from an EMBL/GenBank/DDBJ whole genome shotgun (WGS) entry which is preliminary data.</text>
</comment>
<accession>A0ABN8RIA3</accession>